<gene>
    <name evidence="1" type="ORF">YH63_005235</name>
</gene>
<comment type="caution">
    <text evidence="1">The sequence shown here is derived from an EMBL/GenBank/DDBJ whole genome shotgun (WGS) entry which is preliminary data.</text>
</comment>
<accession>A0A4U6BKW5</accession>
<protein>
    <recommendedName>
        <fullName evidence="3">Resolvase/invertase-type recombinase catalytic domain-containing protein</fullName>
    </recommendedName>
</protein>
<sequence length="244" mass="27060">MDEIRRVVVYFRTRPLEPSFSDQALKEQRAAVSHWLADNPASVVAEYSEQEIDGMPRPRLAEAVAKCKTTNARLLIARLESIGSGSSFEPRIATVSVDIAPKTIREIGHIIPCPQNALFGLSLYFPDYRGMRAVPVYLCNNADRQLENLQVTIAGITSKIESLPKVRSLTASQLEESARARDASNCFPHLPAFSSTLIDHYEPMTDGDEIMSYATTFTERNGLRRQMSALIGSGALTARFIKLV</sequence>
<dbReference type="Proteomes" id="UP000034832">
    <property type="component" value="Unassembled WGS sequence"/>
</dbReference>
<dbReference type="RefSeq" id="WP_052753851.1">
    <property type="nucleotide sequence ID" value="NZ_LBIA02000001.1"/>
</dbReference>
<evidence type="ECO:0000313" key="1">
    <source>
        <dbReference type="EMBL" id="TKT70862.1"/>
    </source>
</evidence>
<dbReference type="OrthoDB" id="8128798at2"/>
<keyword evidence="2" id="KW-1185">Reference proteome</keyword>
<proteinExistence type="predicted"/>
<reference evidence="1" key="1">
    <citation type="submission" date="2019-04" db="EMBL/GenBank/DDBJ databases">
        <title>Whole genome sequencing of cave bacteria.</title>
        <authorList>
            <person name="Gan H.M."/>
            <person name="Barton H."/>
            <person name="Savka M.A."/>
        </authorList>
    </citation>
    <scope>NUCLEOTIDE SEQUENCE [LARGE SCALE GENOMIC DNA]</scope>
    <source>
        <strain evidence="1">LC387</strain>
    </source>
</reference>
<dbReference type="EMBL" id="LBIA02000001">
    <property type="protein sequence ID" value="TKT70862.1"/>
    <property type="molecule type" value="Genomic_DNA"/>
</dbReference>
<name>A0A4U6BKW5_9BRAD</name>
<dbReference type="AlphaFoldDB" id="A0A4U6BKW5"/>
<evidence type="ECO:0000313" key="2">
    <source>
        <dbReference type="Proteomes" id="UP000034832"/>
    </source>
</evidence>
<organism evidence="1 2">
    <name type="scientific">Afipia massiliensis</name>
    <dbReference type="NCBI Taxonomy" id="211460"/>
    <lineage>
        <taxon>Bacteria</taxon>
        <taxon>Pseudomonadati</taxon>
        <taxon>Pseudomonadota</taxon>
        <taxon>Alphaproteobacteria</taxon>
        <taxon>Hyphomicrobiales</taxon>
        <taxon>Nitrobacteraceae</taxon>
        <taxon>Afipia</taxon>
    </lineage>
</organism>
<evidence type="ECO:0008006" key="3">
    <source>
        <dbReference type="Google" id="ProtNLM"/>
    </source>
</evidence>